<accession>T1H504</accession>
<keyword evidence="4" id="KW-0138">CF(0)</keyword>
<dbReference type="InterPro" id="IPR035908">
    <property type="entry name" value="F0_ATP_A_sf"/>
</dbReference>
<comment type="subcellular location">
    <subcellularLocation>
        <location evidence="1">Membrane</location>
        <topology evidence="1">Multi-pass membrane protein</topology>
    </subcellularLocation>
</comment>
<comment type="similarity">
    <text evidence="2">Belongs to the ATPase A chain family.</text>
</comment>
<keyword evidence="7 11" id="KW-1133">Transmembrane helix</keyword>
<dbReference type="STRING" id="36166.T1H504"/>
<feature type="transmembrane region" description="Helical" evidence="11">
    <location>
        <begin position="6"/>
        <end position="22"/>
    </location>
</feature>
<evidence type="ECO:0000256" key="3">
    <source>
        <dbReference type="ARBA" id="ARBA00022448"/>
    </source>
</evidence>
<protein>
    <submittedName>
        <fullName evidence="12">Uncharacterized protein</fullName>
    </submittedName>
</protein>
<proteinExistence type="inferred from homology"/>
<keyword evidence="6" id="KW-0375">Hydrogen ion transport</keyword>
<dbReference type="EnsemblMetazoa" id="MESCA011377-RA">
    <property type="protein sequence ID" value="MESCA011377-PA"/>
    <property type="gene ID" value="MESCA011377"/>
</dbReference>
<feature type="transmembrane region" description="Helical" evidence="11">
    <location>
        <begin position="72"/>
        <end position="94"/>
    </location>
</feature>
<dbReference type="Proteomes" id="UP000015102">
    <property type="component" value="Unassembled WGS sequence"/>
</dbReference>
<dbReference type="GO" id="GO:0045259">
    <property type="term" value="C:proton-transporting ATP synthase complex"/>
    <property type="evidence" value="ECO:0007669"/>
    <property type="project" value="UniProtKB-KW"/>
</dbReference>
<evidence type="ECO:0000256" key="5">
    <source>
        <dbReference type="ARBA" id="ARBA00022692"/>
    </source>
</evidence>
<dbReference type="GO" id="GO:0006754">
    <property type="term" value="P:ATP biosynthetic process"/>
    <property type="evidence" value="ECO:0007669"/>
    <property type="project" value="UniProtKB-KW"/>
</dbReference>
<evidence type="ECO:0000313" key="12">
    <source>
        <dbReference type="EnsemblMetazoa" id="MESCA011377-PA"/>
    </source>
</evidence>
<evidence type="ECO:0000256" key="11">
    <source>
        <dbReference type="SAM" id="Phobius"/>
    </source>
</evidence>
<evidence type="ECO:0000256" key="9">
    <source>
        <dbReference type="ARBA" id="ARBA00023136"/>
    </source>
</evidence>
<reference evidence="13" key="1">
    <citation type="submission" date="2013-02" db="EMBL/GenBank/DDBJ databases">
        <authorList>
            <person name="Hughes D."/>
        </authorList>
    </citation>
    <scope>NUCLEOTIDE SEQUENCE</scope>
    <source>
        <strain>Durham</strain>
        <strain evidence="13">NC isolate 2 -- Noor lab</strain>
    </source>
</reference>
<keyword evidence="10" id="KW-0066">ATP synthesis</keyword>
<keyword evidence="8" id="KW-0406">Ion transport</keyword>
<keyword evidence="9 11" id="KW-0472">Membrane</keyword>
<evidence type="ECO:0000256" key="6">
    <source>
        <dbReference type="ARBA" id="ARBA00022781"/>
    </source>
</evidence>
<evidence type="ECO:0000256" key="7">
    <source>
        <dbReference type="ARBA" id="ARBA00022989"/>
    </source>
</evidence>
<evidence type="ECO:0000256" key="8">
    <source>
        <dbReference type="ARBA" id="ARBA00023065"/>
    </source>
</evidence>
<sequence>MLCSFSNGILEIIMTYIFAHLVPQGTPAILMPFMVCIGTIRTLAVGMLQTWILPPLLSMVLGDFNEVGNGNIYLGTIVVCIVNVLFDQGGFCFLKVFRK</sequence>
<dbReference type="GO" id="GO:1902600">
    <property type="term" value="P:proton transmembrane transport"/>
    <property type="evidence" value="ECO:0007669"/>
    <property type="project" value="UniProtKB-KW"/>
</dbReference>
<name>T1H504_MEGSC</name>
<keyword evidence="5 11" id="KW-0812">Transmembrane</keyword>
<feature type="transmembrane region" description="Helical" evidence="11">
    <location>
        <begin position="29"/>
        <end position="52"/>
    </location>
</feature>
<evidence type="ECO:0000256" key="10">
    <source>
        <dbReference type="ARBA" id="ARBA00023310"/>
    </source>
</evidence>
<evidence type="ECO:0000313" key="13">
    <source>
        <dbReference type="Proteomes" id="UP000015102"/>
    </source>
</evidence>
<keyword evidence="13" id="KW-1185">Reference proteome</keyword>
<evidence type="ECO:0000256" key="4">
    <source>
        <dbReference type="ARBA" id="ARBA00022547"/>
    </source>
</evidence>
<evidence type="ECO:0000256" key="2">
    <source>
        <dbReference type="ARBA" id="ARBA00006810"/>
    </source>
</evidence>
<dbReference type="HOGENOM" id="CLU_2323024_0_0_1"/>
<dbReference type="EMBL" id="CAQQ02374437">
    <property type="status" value="NOT_ANNOTATED_CDS"/>
    <property type="molecule type" value="Genomic_DNA"/>
</dbReference>
<evidence type="ECO:0000256" key="1">
    <source>
        <dbReference type="ARBA" id="ARBA00004141"/>
    </source>
</evidence>
<keyword evidence="3" id="KW-0813">Transport</keyword>
<dbReference type="AlphaFoldDB" id="T1H504"/>
<dbReference type="SUPFAM" id="SSF81336">
    <property type="entry name" value="F1F0 ATP synthase subunit A"/>
    <property type="match status" value="1"/>
</dbReference>
<organism evidence="12 13">
    <name type="scientific">Megaselia scalaris</name>
    <name type="common">Humpbacked fly</name>
    <name type="synonym">Phora scalaris</name>
    <dbReference type="NCBI Taxonomy" id="36166"/>
    <lineage>
        <taxon>Eukaryota</taxon>
        <taxon>Metazoa</taxon>
        <taxon>Ecdysozoa</taxon>
        <taxon>Arthropoda</taxon>
        <taxon>Hexapoda</taxon>
        <taxon>Insecta</taxon>
        <taxon>Pterygota</taxon>
        <taxon>Neoptera</taxon>
        <taxon>Endopterygota</taxon>
        <taxon>Diptera</taxon>
        <taxon>Brachycera</taxon>
        <taxon>Muscomorpha</taxon>
        <taxon>Platypezoidea</taxon>
        <taxon>Phoridae</taxon>
        <taxon>Megaseliini</taxon>
        <taxon>Megaselia</taxon>
    </lineage>
</organism>
<reference evidence="12" key="2">
    <citation type="submission" date="2015-06" db="UniProtKB">
        <authorList>
            <consortium name="EnsemblMetazoa"/>
        </authorList>
    </citation>
    <scope>IDENTIFICATION</scope>
</reference>